<dbReference type="GO" id="GO:0009272">
    <property type="term" value="P:fungal-type cell wall biogenesis"/>
    <property type="evidence" value="ECO:0007669"/>
    <property type="project" value="TreeGrafter"/>
</dbReference>
<dbReference type="InterPro" id="IPR008928">
    <property type="entry name" value="6-hairpin_glycosidase_sf"/>
</dbReference>
<accession>A0A6A5YCC9</accession>
<organism evidence="12 13">
    <name type="scientific">Saccharata proteae CBS 121410</name>
    <dbReference type="NCBI Taxonomy" id="1314787"/>
    <lineage>
        <taxon>Eukaryota</taxon>
        <taxon>Fungi</taxon>
        <taxon>Dikarya</taxon>
        <taxon>Ascomycota</taxon>
        <taxon>Pezizomycotina</taxon>
        <taxon>Dothideomycetes</taxon>
        <taxon>Dothideomycetes incertae sedis</taxon>
        <taxon>Botryosphaeriales</taxon>
        <taxon>Saccharataceae</taxon>
        <taxon>Saccharata</taxon>
    </lineage>
</organism>
<keyword evidence="7" id="KW-0472">Membrane</keyword>
<evidence type="ECO:0000256" key="3">
    <source>
        <dbReference type="ARBA" id="ARBA00009699"/>
    </source>
</evidence>
<dbReference type="PIRSF" id="PIRSF016302">
    <property type="entry name" value="Man_a_manosd"/>
    <property type="match status" value="1"/>
</dbReference>
<dbReference type="GO" id="GO:0008496">
    <property type="term" value="F:mannan endo-1,6-alpha-mannosidase activity"/>
    <property type="evidence" value="ECO:0007669"/>
    <property type="project" value="UniProtKB-UniRule"/>
</dbReference>
<evidence type="ECO:0000256" key="9">
    <source>
        <dbReference type="ARBA" id="ARBA00023295"/>
    </source>
</evidence>
<evidence type="ECO:0000256" key="7">
    <source>
        <dbReference type="ARBA" id="ARBA00023136"/>
    </source>
</evidence>
<keyword evidence="8" id="KW-0325">Glycoprotein</keyword>
<evidence type="ECO:0000256" key="8">
    <source>
        <dbReference type="ARBA" id="ARBA00023180"/>
    </source>
</evidence>
<dbReference type="InterPro" id="IPR005198">
    <property type="entry name" value="Glyco_hydro_76"/>
</dbReference>
<evidence type="ECO:0000256" key="1">
    <source>
        <dbReference type="ARBA" id="ARBA00001452"/>
    </source>
</evidence>
<name>A0A6A5YCC9_9PEZI</name>
<dbReference type="EMBL" id="ML978714">
    <property type="protein sequence ID" value="KAF2089545.1"/>
    <property type="molecule type" value="Genomic_DNA"/>
</dbReference>
<dbReference type="GO" id="GO:0016052">
    <property type="term" value="P:carbohydrate catabolic process"/>
    <property type="evidence" value="ECO:0007669"/>
    <property type="project" value="InterPro"/>
</dbReference>
<proteinExistence type="inferred from homology"/>
<gene>
    <name evidence="12" type="ORF">K490DRAFT_72287</name>
</gene>
<dbReference type="GO" id="GO:0012505">
    <property type="term" value="C:endomembrane system"/>
    <property type="evidence" value="ECO:0007669"/>
    <property type="project" value="UniProtKB-SubCell"/>
</dbReference>
<dbReference type="PANTHER" id="PTHR12145">
    <property type="entry name" value="MANNAN ENDO-1,6-ALPHA-MANNOSIDASE DCW1"/>
    <property type="match status" value="1"/>
</dbReference>
<evidence type="ECO:0000256" key="10">
    <source>
        <dbReference type="PIRNR" id="PIRNR016302"/>
    </source>
</evidence>
<sequence>MLNGASCAGVVATLLLQRSSALDINVNDHDSIRSAAGIVANDLMSLYVNNGNTTPAYLVGTFAKPVYWWEAGAAWGGMVDYWSYTNDETYVASTKQALLFQAGPSNDFMNDQWKKELGNDDQSFWALTAMTAAEQNFPAADTGNPSWLDMAVRVFESQIARWDTSTCGGGLRWQIYPENNGYNYKNSVSNGGLFQLAARLFRYTGNSTYSDWANRIWDWSTSVDFVDSTYNVYDGASDQDGCDPVDKLQWTYNLGLYLYGTANMWNATEGTVQAWHTRTQGLVDSASIFFGQASNSTNVMYEAACEPNGMCDTDQRSFKAYLSRWMGKTSVLCPWTTSQVLPKLRASAEGAAEACSGGVDGKTCGAKWYIGGFDGITGVGEQLSALEVFDALLAGNSPGPAVQSDSALFANVITVTKTSGASQCPHCLRRALLKLCPHTMGS</sequence>
<evidence type="ECO:0000313" key="13">
    <source>
        <dbReference type="Proteomes" id="UP000799776"/>
    </source>
</evidence>
<dbReference type="SUPFAM" id="SSF48208">
    <property type="entry name" value="Six-hairpin glycosidases"/>
    <property type="match status" value="1"/>
</dbReference>
<keyword evidence="13" id="KW-1185">Reference proteome</keyword>
<evidence type="ECO:0000256" key="6">
    <source>
        <dbReference type="ARBA" id="ARBA00022801"/>
    </source>
</evidence>
<comment type="subcellular location">
    <subcellularLocation>
        <location evidence="2">Endomembrane system</location>
    </subcellularLocation>
</comment>
<comment type="catalytic activity">
    <reaction evidence="1 10">
        <text>Random hydrolysis of (1-&gt;6)-alpha-D-mannosidic linkages in unbranched (1-&gt;6)-mannans.</text>
        <dbReference type="EC" id="3.2.1.101"/>
    </reaction>
</comment>
<dbReference type="OrthoDB" id="4187847at2759"/>
<keyword evidence="6 10" id="KW-0378">Hydrolase</keyword>
<feature type="signal peptide" evidence="11">
    <location>
        <begin position="1"/>
        <end position="21"/>
    </location>
</feature>
<dbReference type="Proteomes" id="UP000799776">
    <property type="component" value="Unassembled WGS sequence"/>
</dbReference>
<feature type="chain" id="PRO_5025547422" description="Mannan endo-1,6-alpha-mannosidase" evidence="11">
    <location>
        <begin position="22"/>
        <end position="442"/>
    </location>
</feature>
<dbReference type="Gene3D" id="1.50.10.20">
    <property type="match status" value="1"/>
</dbReference>
<dbReference type="EC" id="3.2.1.101" evidence="4 10"/>
<keyword evidence="9 10" id="KW-0326">Glycosidase</keyword>
<dbReference type="InterPro" id="IPR014480">
    <property type="entry name" value="Mannan-1_6-alpha_mannosidase"/>
</dbReference>
<evidence type="ECO:0000313" key="12">
    <source>
        <dbReference type="EMBL" id="KAF2089545.1"/>
    </source>
</evidence>
<comment type="similarity">
    <text evidence="3 10">Belongs to the glycosyl hydrolase 76 family.</text>
</comment>
<dbReference type="FunFam" id="1.50.10.20:FF:000006">
    <property type="entry name" value="Mannan endo-1,6-alpha-mannosidase"/>
    <property type="match status" value="1"/>
</dbReference>
<reference evidence="12" key="1">
    <citation type="journal article" date="2020" name="Stud. Mycol.">
        <title>101 Dothideomycetes genomes: a test case for predicting lifestyles and emergence of pathogens.</title>
        <authorList>
            <person name="Haridas S."/>
            <person name="Albert R."/>
            <person name="Binder M."/>
            <person name="Bloem J."/>
            <person name="Labutti K."/>
            <person name="Salamov A."/>
            <person name="Andreopoulos B."/>
            <person name="Baker S."/>
            <person name="Barry K."/>
            <person name="Bills G."/>
            <person name="Bluhm B."/>
            <person name="Cannon C."/>
            <person name="Castanera R."/>
            <person name="Culley D."/>
            <person name="Daum C."/>
            <person name="Ezra D."/>
            <person name="Gonzalez J."/>
            <person name="Henrissat B."/>
            <person name="Kuo A."/>
            <person name="Liang C."/>
            <person name="Lipzen A."/>
            <person name="Lutzoni F."/>
            <person name="Magnuson J."/>
            <person name="Mondo S."/>
            <person name="Nolan M."/>
            <person name="Ohm R."/>
            <person name="Pangilinan J."/>
            <person name="Park H.-J."/>
            <person name="Ramirez L."/>
            <person name="Alfaro M."/>
            <person name="Sun H."/>
            <person name="Tritt A."/>
            <person name="Yoshinaga Y."/>
            <person name="Zwiers L.-H."/>
            <person name="Turgeon B."/>
            <person name="Goodwin S."/>
            <person name="Spatafora J."/>
            <person name="Crous P."/>
            <person name="Grigoriev I."/>
        </authorList>
    </citation>
    <scope>NUCLEOTIDE SEQUENCE</scope>
    <source>
        <strain evidence="12">CBS 121410</strain>
    </source>
</reference>
<evidence type="ECO:0000256" key="5">
    <source>
        <dbReference type="ARBA" id="ARBA00022729"/>
    </source>
</evidence>
<keyword evidence="5 11" id="KW-0732">Signal</keyword>
<evidence type="ECO:0000256" key="2">
    <source>
        <dbReference type="ARBA" id="ARBA00004308"/>
    </source>
</evidence>
<protein>
    <recommendedName>
        <fullName evidence="4 10">Mannan endo-1,6-alpha-mannosidase</fullName>
        <ecNumber evidence="4 10">3.2.1.101</ecNumber>
    </recommendedName>
</protein>
<evidence type="ECO:0000256" key="11">
    <source>
        <dbReference type="SAM" id="SignalP"/>
    </source>
</evidence>
<evidence type="ECO:0000256" key="4">
    <source>
        <dbReference type="ARBA" id="ARBA00012350"/>
    </source>
</evidence>
<dbReference type="Pfam" id="PF03663">
    <property type="entry name" value="Glyco_hydro_76"/>
    <property type="match status" value="1"/>
</dbReference>
<dbReference type="PANTHER" id="PTHR12145:SF36">
    <property type="entry name" value="MANNAN ENDO-1,6-ALPHA-MANNOSIDASE DCW1"/>
    <property type="match status" value="1"/>
</dbReference>
<dbReference type="AlphaFoldDB" id="A0A6A5YCC9"/>